<evidence type="ECO:0000313" key="6">
    <source>
        <dbReference type="Proteomes" id="UP000199317"/>
    </source>
</evidence>
<protein>
    <submittedName>
        <fullName evidence="5">Amino acid ABC transporter substrate-binding protein, PAAT family</fullName>
    </submittedName>
</protein>
<comment type="similarity">
    <text evidence="1">Belongs to the bacterial solute-binding protein 3 family.</text>
</comment>
<dbReference type="EMBL" id="FNJL01000004">
    <property type="protein sequence ID" value="SDO83675.1"/>
    <property type="molecule type" value="Genomic_DNA"/>
</dbReference>
<dbReference type="GO" id="GO:0005576">
    <property type="term" value="C:extracellular region"/>
    <property type="evidence" value="ECO:0007669"/>
    <property type="project" value="TreeGrafter"/>
</dbReference>
<name>A0A1H0MTP1_9BURK</name>
<dbReference type="CDD" id="cd13688">
    <property type="entry name" value="PBP2_GltI_DEBP"/>
    <property type="match status" value="1"/>
</dbReference>
<evidence type="ECO:0000259" key="4">
    <source>
        <dbReference type="SMART" id="SM00062"/>
    </source>
</evidence>
<evidence type="ECO:0000256" key="1">
    <source>
        <dbReference type="ARBA" id="ARBA00010333"/>
    </source>
</evidence>
<sequence length="333" mass="36080">MHGVFSWHSDCLAFCSTVPSSFSSSIRSSPMIRRSFRLLALAAAFSALSAPVLAQAPADTMARIQQTRTITLGVRESAWPFAFVDAQNGGKAAGYSVDLCHAVVEDIKNTLKLKDLEVKYRTVSAAERIPKLEAGEIDLECGSTTNTKARQERVAFGPTMFVAGIRVLVPKGTKADTVQDLAGMTVAVSKGSTSEKLLTQLTVNEVKATVKVFDNNDDAFKALRAGTVTAFAQDDSLLLGLVARNKAQDALALSNFVLSVEPYAIMARKSDTALMAVVDRTLGRLYTSREIDPIYKKWFLNDQISIPVGRLTREGFSRPNKEAGVAMMLGYSL</sequence>
<dbReference type="Gene3D" id="3.40.190.10">
    <property type="entry name" value="Periplasmic binding protein-like II"/>
    <property type="match status" value="2"/>
</dbReference>
<keyword evidence="6" id="KW-1185">Reference proteome</keyword>
<keyword evidence="3" id="KW-0732">Signal</keyword>
<evidence type="ECO:0000256" key="2">
    <source>
        <dbReference type="ARBA" id="ARBA00022448"/>
    </source>
</evidence>
<dbReference type="GO" id="GO:0030288">
    <property type="term" value="C:outer membrane-bounded periplasmic space"/>
    <property type="evidence" value="ECO:0007669"/>
    <property type="project" value="TreeGrafter"/>
</dbReference>
<keyword evidence="2" id="KW-0813">Transport</keyword>
<dbReference type="PANTHER" id="PTHR30085:SF2">
    <property type="entry name" value="GLUTAMATE_ASPARTATE IMPORT SOLUTE-BINDING PROTEIN"/>
    <property type="match status" value="1"/>
</dbReference>
<proteinExistence type="inferred from homology"/>
<dbReference type="InterPro" id="IPR001638">
    <property type="entry name" value="Solute-binding_3/MltF_N"/>
</dbReference>
<dbReference type="AlphaFoldDB" id="A0A1H0MTP1"/>
<dbReference type="PANTHER" id="PTHR30085">
    <property type="entry name" value="AMINO ACID ABC TRANSPORTER PERMEASE"/>
    <property type="match status" value="1"/>
</dbReference>
<gene>
    <name evidence="5" type="ORF">SAMN04489708_10462</name>
</gene>
<dbReference type="GO" id="GO:0006865">
    <property type="term" value="P:amino acid transport"/>
    <property type="evidence" value="ECO:0007669"/>
    <property type="project" value="TreeGrafter"/>
</dbReference>
<dbReference type="Proteomes" id="UP000199317">
    <property type="component" value="Unassembled WGS sequence"/>
</dbReference>
<dbReference type="SMART" id="SM00062">
    <property type="entry name" value="PBPb"/>
    <property type="match status" value="1"/>
</dbReference>
<dbReference type="SUPFAM" id="SSF53850">
    <property type="entry name" value="Periplasmic binding protein-like II"/>
    <property type="match status" value="1"/>
</dbReference>
<feature type="domain" description="Solute-binding protein family 3/N-terminal" evidence="4">
    <location>
        <begin position="69"/>
        <end position="302"/>
    </location>
</feature>
<evidence type="ECO:0000313" key="5">
    <source>
        <dbReference type="EMBL" id="SDO83675.1"/>
    </source>
</evidence>
<dbReference type="Pfam" id="PF00497">
    <property type="entry name" value="SBP_bac_3"/>
    <property type="match status" value="1"/>
</dbReference>
<organism evidence="5 6">
    <name type="scientific">Paracidovorax cattleyae</name>
    <dbReference type="NCBI Taxonomy" id="80868"/>
    <lineage>
        <taxon>Bacteria</taxon>
        <taxon>Pseudomonadati</taxon>
        <taxon>Pseudomonadota</taxon>
        <taxon>Betaproteobacteria</taxon>
        <taxon>Burkholderiales</taxon>
        <taxon>Comamonadaceae</taxon>
        <taxon>Paracidovorax</taxon>
    </lineage>
</organism>
<accession>A0A1H0MTP1</accession>
<reference evidence="6" key="1">
    <citation type="submission" date="2016-10" db="EMBL/GenBank/DDBJ databases">
        <authorList>
            <person name="Varghese N."/>
            <person name="Submissions S."/>
        </authorList>
    </citation>
    <scope>NUCLEOTIDE SEQUENCE [LARGE SCALE GENOMIC DNA]</scope>
    <source>
        <strain evidence="6">DSM 17101</strain>
    </source>
</reference>
<dbReference type="InterPro" id="IPR051455">
    <property type="entry name" value="Bact_solute-bind_prot3"/>
</dbReference>
<evidence type="ECO:0000256" key="3">
    <source>
        <dbReference type="ARBA" id="ARBA00022729"/>
    </source>
</evidence>